<keyword evidence="4 5" id="KW-0071">Autoinducer synthesis</keyword>
<evidence type="ECO:0000256" key="2">
    <source>
        <dbReference type="ARBA" id="ARBA00022679"/>
    </source>
</evidence>
<dbReference type="PANTHER" id="PTHR39322">
    <property type="entry name" value="ACYL-HOMOSERINE-LACTONE SYNTHASE"/>
    <property type="match status" value="1"/>
</dbReference>
<keyword evidence="1 5" id="KW-0673">Quorum sensing</keyword>
<comment type="catalytic activity">
    <reaction evidence="6">
        <text>a fatty acyl-[ACP] + S-adenosyl-L-methionine = an N-acyl-L-homoserine lactone + S-methyl-5'-thioadenosine + holo-[ACP] + H(+)</text>
        <dbReference type="Rhea" id="RHEA:10096"/>
        <dbReference type="Rhea" id="RHEA-COMP:9685"/>
        <dbReference type="Rhea" id="RHEA-COMP:14125"/>
        <dbReference type="ChEBI" id="CHEBI:15378"/>
        <dbReference type="ChEBI" id="CHEBI:17509"/>
        <dbReference type="ChEBI" id="CHEBI:55474"/>
        <dbReference type="ChEBI" id="CHEBI:59789"/>
        <dbReference type="ChEBI" id="CHEBI:64479"/>
        <dbReference type="ChEBI" id="CHEBI:138651"/>
        <dbReference type="EC" id="2.3.1.184"/>
    </reaction>
</comment>
<keyword evidence="8" id="KW-1185">Reference proteome</keyword>
<keyword evidence="2 6" id="KW-0808">Transferase</keyword>
<gene>
    <name evidence="7" type="ORF">KFK14_22210</name>
</gene>
<name>A0A975KBK1_9SPHN</name>
<dbReference type="GO" id="GO:0061579">
    <property type="term" value="F:N-acyl homoserine lactone synthase activity"/>
    <property type="evidence" value="ECO:0007669"/>
    <property type="project" value="UniProtKB-UniRule"/>
</dbReference>
<dbReference type="GO" id="GO:0007165">
    <property type="term" value="P:signal transduction"/>
    <property type="evidence" value="ECO:0007669"/>
    <property type="project" value="TreeGrafter"/>
</dbReference>
<proteinExistence type="inferred from homology"/>
<dbReference type="EC" id="2.3.1.184" evidence="6"/>
<evidence type="ECO:0000256" key="6">
    <source>
        <dbReference type="RuleBase" id="RU361135"/>
    </source>
</evidence>
<dbReference type="PROSITE" id="PS51187">
    <property type="entry name" value="AUTOINDUCER_SYNTH_2"/>
    <property type="match status" value="1"/>
</dbReference>
<evidence type="ECO:0000313" key="7">
    <source>
        <dbReference type="EMBL" id="QUT08406.1"/>
    </source>
</evidence>
<dbReference type="PANTHER" id="PTHR39322:SF1">
    <property type="entry name" value="ISOVALERYL-HOMOSERINE LACTONE SYNTHASE"/>
    <property type="match status" value="1"/>
</dbReference>
<sequence length="187" mass="20299">MFEDRKRLFVDTLCWDLPVSDDCYEIDAFDGPAATYLVDHDERGDHLGSLRLLPSSRPHILGSLFPALCRDGVPIGDDTWEITRLCLPTRLGAAGRLAVRNRLISAMVDHALSAGISALTAVVAWDFLEQVRRMGWRCTALGEPTIIGGARLGAFRIDLDADTALRLAATGIYVPDTTPPPSARAAA</sequence>
<comment type="similarity">
    <text evidence="5 6">Belongs to the autoinducer synthase family.</text>
</comment>
<evidence type="ECO:0000256" key="5">
    <source>
        <dbReference type="PROSITE-ProRule" id="PRU00533"/>
    </source>
</evidence>
<organism evidence="7 8">
    <name type="scientific">Sphingobium phenoxybenzoativorans</name>
    <dbReference type="NCBI Taxonomy" id="1592790"/>
    <lineage>
        <taxon>Bacteria</taxon>
        <taxon>Pseudomonadati</taxon>
        <taxon>Pseudomonadota</taxon>
        <taxon>Alphaproteobacteria</taxon>
        <taxon>Sphingomonadales</taxon>
        <taxon>Sphingomonadaceae</taxon>
        <taxon>Sphingobium</taxon>
    </lineage>
</organism>
<dbReference type="KEGG" id="spph:KFK14_22210"/>
<keyword evidence="3 6" id="KW-0949">S-adenosyl-L-methionine</keyword>
<dbReference type="Proteomes" id="UP000681425">
    <property type="component" value="Chromosome"/>
</dbReference>
<protein>
    <recommendedName>
        <fullName evidence="6">Acyl-homoserine-lactone synthase</fullName>
        <ecNumber evidence="6">2.3.1.184</ecNumber>
    </recommendedName>
    <alternativeName>
        <fullName evidence="6">Autoinducer synthesis protein</fullName>
    </alternativeName>
</protein>
<dbReference type="InterPro" id="IPR001690">
    <property type="entry name" value="Autoind_synthase"/>
</dbReference>
<dbReference type="GO" id="GO:0009372">
    <property type="term" value="P:quorum sensing"/>
    <property type="evidence" value="ECO:0007669"/>
    <property type="project" value="UniProtKB-UniRule"/>
</dbReference>
<dbReference type="PRINTS" id="PR01549">
    <property type="entry name" value="AUTOINDCRSYN"/>
</dbReference>
<dbReference type="InterPro" id="IPR016181">
    <property type="entry name" value="Acyl_CoA_acyltransferase"/>
</dbReference>
<evidence type="ECO:0000256" key="3">
    <source>
        <dbReference type="ARBA" id="ARBA00022691"/>
    </source>
</evidence>
<accession>A0A975KBK1</accession>
<reference evidence="7" key="1">
    <citation type="submission" date="2021-04" db="EMBL/GenBank/DDBJ databases">
        <title>Isolation of p-tert-butylphenol degrading bacteria Sphingobium phenoxybenzoativorans Tas13 from active sludge.</title>
        <authorList>
            <person name="Li Y."/>
        </authorList>
    </citation>
    <scope>NUCLEOTIDE SEQUENCE</scope>
    <source>
        <strain evidence="7">Tas13</strain>
    </source>
</reference>
<dbReference type="SUPFAM" id="SSF55729">
    <property type="entry name" value="Acyl-CoA N-acyltransferases (Nat)"/>
    <property type="match status" value="1"/>
</dbReference>
<dbReference type="EMBL" id="CP073910">
    <property type="protein sequence ID" value="QUT08406.1"/>
    <property type="molecule type" value="Genomic_DNA"/>
</dbReference>
<dbReference type="AlphaFoldDB" id="A0A975KBK1"/>
<evidence type="ECO:0000256" key="4">
    <source>
        <dbReference type="ARBA" id="ARBA00022929"/>
    </source>
</evidence>
<evidence type="ECO:0000313" key="8">
    <source>
        <dbReference type="Proteomes" id="UP000681425"/>
    </source>
</evidence>
<dbReference type="Pfam" id="PF00765">
    <property type="entry name" value="Autoind_synth"/>
    <property type="match status" value="1"/>
</dbReference>
<dbReference type="Gene3D" id="3.40.630.30">
    <property type="match status" value="1"/>
</dbReference>
<evidence type="ECO:0000256" key="1">
    <source>
        <dbReference type="ARBA" id="ARBA00022654"/>
    </source>
</evidence>